<dbReference type="Gene3D" id="2.120.10.30">
    <property type="entry name" value="TolB, C-terminal domain"/>
    <property type="match status" value="2"/>
</dbReference>
<feature type="signal peptide" evidence="2">
    <location>
        <begin position="1"/>
        <end position="21"/>
    </location>
</feature>
<dbReference type="Pfam" id="PF10282">
    <property type="entry name" value="Lactonase"/>
    <property type="match status" value="1"/>
</dbReference>
<dbReference type="InterPro" id="IPR019405">
    <property type="entry name" value="Lactonase_7-beta_prop"/>
</dbReference>
<comment type="caution">
    <text evidence="3">The sequence shown here is derived from an EMBL/GenBank/DDBJ whole genome shotgun (WGS) entry which is preliminary data.</text>
</comment>
<evidence type="ECO:0000256" key="1">
    <source>
        <dbReference type="SAM" id="MobiDB-lite"/>
    </source>
</evidence>
<dbReference type="SUPFAM" id="SSF63825">
    <property type="entry name" value="YWTD domain"/>
    <property type="match status" value="1"/>
</dbReference>
<feature type="chain" id="PRO_5030960822" evidence="2">
    <location>
        <begin position="22"/>
        <end position="1082"/>
    </location>
</feature>
<dbReference type="InterPro" id="IPR011042">
    <property type="entry name" value="6-blade_b-propeller_TolB-like"/>
</dbReference>
<dbReference type="InterPro" id="IPR051200">
    <property type="entry name" value="Host-pathogen_enzymatic-act"/>
</dbReference>
<keyword evidence="2" id="KW-0732">Signal</keyword>
<evidence type="ECO:0000256" key="2">
    <source>
        <dbReference type="SAM" id="SignalP"/>
    </source>
</evidence>
<accession>A0A7X6DNT8</accession>
<dbReference type="Proteomes" id="UP000534783">
    <property type="component" value="Unassembled WGS sequence"/>
</dbReference>
<evidence type="ECO:0000313" key="4">
    <source>
        <dbReference type="Proteomes" id="UP000534783"/>
    </source>
</evidence>
<dbReference type="SUPFAM" id="SSF101898">
    <property type="entry name" value="NHL repeat"/>
    <property type="match status" value="2"/>
</dbReference>
<dbReference type="PANTHER" id="PTHR47197:SF3">
    <property type="entry name" value="DIHYDRO-HEME D1 DEHYDROGENASE"/>
    <property type="match status" value="1"/>
</dbReference>
<feature type="region of interest" description="Disordered" evidence="1">
    <location>
        <begin position="583"/>
        <end position="608"/>
    </location>
</feature>
<dbReference type="Gene3D" id="2.130.10.10">
    <property type="entry name" value="YVTN repeat-like/Quinoprotein amine dehydrogenase"/>
    <property type="match status" value="1"/>
</dbReference>
<dbReference type="PANTHER" id="PTHR47197">
    <property type="entry name" value="PROTEIN NIRF"/>
    <property type="match status" value="1"/>
</dbReference>
<dbReference type="InterPro" id="IPR015943">
    <property type="entry name" value="WD40/YVTN_repeat-like_dom_sf"/>
</dbReference>
<keyword evidence="4" id="KW-1185">Reference proteome</keyword>
<protein>
    <submittedName>
        <fullName evidence="3">Beta-propeller fold lactonase family protein</fullName>
    </submittedName>
</protein>
<organism evidence="3 4">
    <name type="scientific">Candidatus Manganitrophus noduliformans</name>
    <dbReference type="NCBI Taxonomy" id="2606439"/>
    <lineage>
        <taxon>Bacteria</taxon>
        <taxon>Pseudomonadati</taxon>
        <taxon>Nitrospirota</taxon>
        <taxon>Nitrospiria</taxon>
        <taxon>Candidatus Troglogloeales</taxon>
        <taxon>Candidatus Manganitrophaceae</taxon>
        <taxon>Candidatus Manganitrophus</taxon>
    </lineage>
</organism>
<sequence length="1082" mass="114854">MRYVRWITLLLVLLGAGGFQGCSDNSNGSGQTQEAPDLPRGDGNLYVANEGTGSLLAFDNASTAEGDLAPDRHFPETIAEPTGLFLDQTTDTLYVANTGQNAILIYENASTLELPDGLASADRVISGPKTGLRRPGGVAYDATRQRLYVASEGNASILVFHAGCSETGLLSGDIAPCQVISGASTLLHAPGELAVDPARDILYISNEGTNSILVYENASQSSTQGNLPPTRTISSIQSPLGIFIDSTNDRLYVVQSEGQAAVLVYENASTRAGQTSPDRTLTGSNTLLVFPTGIDVDIDQNLIYVVNNDHPPDGDSALLIFSDPFANCAVCDVAPARIITGDETGLSDATDIAVDFQLDRIYVSNTLENAILLFGMGGNIAPTKINTGSATRLEWPISFSYDNEEDRLYVLNFRSFLGGASSPMIAVWDNVGETSLNNTPPSWGILASGILFPRAIYVDKTRNRLLLLLPSINELRVYDLDAVIPSPPTGNVALPAPVATFTTGLNSPLSMSVDEGRGLAYVANDNNNGVVVYDLDTLDPTPRTLVGLQTQLVRPFGLFVDPDRDILYAVNTQSNNILAFDDASGKQGNTAPDRVMTSSSTLDSEDRLNAPTAPFMNVAKDRLFIINRGNNSVYIFDTASTLDGEIEPNRKLVGDDTEISFPPSLDPQITGALWVDTSGGGERLFLGEPIDPTCTLPQNQCARGAFLLFSAEGNFAPGQVWSGGENQLVGPSAVAVDPRRDLVYVANQGDPTITSDDSLFLFTHASRSDGNMPFDGTFSVTEGSVIVTGTGTSFTTDLAPGDHIKIEEDSLIVSTIYSDTTLTLTSPYPGETASGLLALRLPRTPCSPIYNPEASSCPDTKLNNPAGLFVDSDQDRLYVSNAGTDCADPAAPCNSLLVFHAASDFNFNAVPNQVITSDRLNSPRGLAVDLGRQTLFVANHGNNSVLVFKNVEDLNGEVGPDAEIGGAATGINEPIGVAIDPERDILYILNEGTSEILVFENASSLDGDNAPARTLSGNFMQTPSFLFLDAEGDLLYVADREADAVHIFTNASRADGEAAHKTITGINTGLNQPVGLAVDTAR</sequence>
<dbReference type="PROSITE" id="PS51257">
    <property type="entry name" value="PROKAR_LIPOPROTEIN"/>
    <property type="match status" value="1"/>
</dbReference>
<proteinExistence type="predicted"/>
<feature type="compositionally biased region" description="Polar residues" evidence="1">
    <location>
        <begin position="586"/>
        <end position="602"/>
    </location>
</feature>
<gene>
    <name evidence="3" type="ORF">MNODULE_07175</name>
</gene>
<dbReference type="AlphaFoldDB" id="A0A7X6DNT8"/>
<evidence type="ECO:0000313" key="3">
    <source>
        <dbReference type="EMBL" id="NKE70519.1"/>
    </source>
</evidence>
<reference evidence="3 4" key="1">
    <citation type="journal article" date="2020" name="Nature">
        <title>Bacterial chemolithoautotrophy via manganese oxidation.</title>
        <authorList>
            <person name="Yu H."/>
            <person name="Leadbetter J.R."/>
        </authorList>
    </citation>
    <scope>NUCLEOTIDE SEQUENCE [LARGE SCALE GENOMIC DNA]</scope>
    <source>
        <strain evidence="3 4">Mn-1</strain>
    </source>
</reference>
<dbReference type="EMBL" id="VTOW01000001">
    <property type="protein sequence ID" value="NKE70519.1"/>
    <property type="molecule type" value="Genomic_DNA"/>
</dbReference>
<name>A0A7X6DNT8_9BACT</name>